<gene>
    <name evidence="3" type="ORF">IBL28_01800</name>
</gene>
<evidence type="ECO:0000259" key="2">
    <source>
        <dbReference type="Pfam" id="PF00248"/>
    </source>
</evidence>
<dbReference type="Pfam" id="PF00248">
    <property type="entry name" value="Aldo_ket_red"/>
    <property type="match status" value="1"/>
</dbReference>
<dbReference type="FunFam" id="3.20.20.100:FF:000004">
    <property type="entry name" value="Oxidoreductase, aldo/keto reductase"/>
    <property type="match status" value="1"/>
</dbReference>
<comment type="caution">
    <text evidence="3">The sequence shown here is derived from an EMBL/GenBank/DDBJ whole genome shotgun (WGS) entry which is preliminary data.</text>
</comment>
<dbReference type="PANTHER" id="PTHR43364:SF4">
    <property type="entry name" value="NAD(P)-LINKED OXIDOREDUCTASE SUPERFAMILY PROTEIN"/>
    <property type="match status" value="1"/>
</dbReference>
<evidence type="ECO:0000256" key="1">
    <source>
        <dbReference type="ARBA" id="ARBA00023002"/>
    </source>
</evidence>
<organism evidence="3 4">
    <name type="scientific">Sinomicrobium weinanense</name>
    <dbReference type="NCBI Taxonomy" id="2842200"/>
    <lineage>
        <taxon>Bacteria</taxon>
        <taxon>Pseudomonadati</taxon>
        <taxon>Bacteroidota</taxon>
        <taxon>Flavobacteriia</taxon>
        <taxon>Flavobacteriales</taxon>
        <taxon>Flavobacteriaceae</taxon>
        <taxon>Sinomicrobium</taxon>
    </lineage>
</organism>
<keyword evidence="1" id="KW-0560">Oxidoreductase</keyword>
<dbReference type="SUPFAM" id="SSF51430">
    <property type="entry name" value="NAD(P)-linked oxidoreductase"/>
    <property type="match status" value="1"/>
</dbReference>
<accession>A0A926JNX1</accession>
<dbReference type="EMBL" id="JACVDC010000002">
    <property type="protein sequence ID" value="MBC9794686.1"/>
    <property type="molecule type" value="Genomic_DNA"/>
</dbReference>
<dbReference type="AlphaFoldDB" id="A0A926JNX1"/>
<dbReference type="RefSeq" id="WP_187963842.1">
    <property type="nucleotide sequence ID" value="NZ_JACVDC010000002.1"/>
</dbReference>
<dbReference type="Gene3D" id="3.20.20.100">
    <property type="entry name" value="NADP-dependent oxidoreductase domain"/>
    <property type="match status" value="1"/>
</dbReference>
<reference evidence="3 4" key="1">
    <citation type="submission" date="2020-09" db="EMBL/GenBank/DDBJ databases">
        <title>Sinomicrobium weinanense sp. nov., a halophilic bacteria isolated from saline-alkali soil.</title>
        <authorList>
            <person name="Wu P."/>
            <person name="Ren H."/>
            <person name="Mei Y."/>
            <person name="Liang Y."/>
            <person name="Chen Z."/>
        </authorList>
    </citation>
    <scope>NUCLEOTIDE SEQUENCE [LARGE SCALE GENOMIC DNA]</scope>
    <source>
        <strain evidence="3 4">FJxs</strain>
    </source>
</reference>
<dbReference type="GO" id="GO:0016491">
    <property type="term" value="F:oxidoreductase activity"/>
    <property type="evidence" value="ECO:0007669"/>
    <property type="project" value="UniProtKB-KW"/>
</dbReference>
<feature type="domain" description="NADP-dependent oxidoreductase" evidence="2">
    <location>
        <begin position="16"/>
        <end position="303"/>
    </location>
</feature>
<protein>
    <submittedName>
        <fullName evidence="3">Aldo/keto reductase</fullName>
    </submittedName>
</protein>
<dbReference type="PANTHER" id="PTHR43364">
    <property type="entry name" value="NADH-SPECIFIC METHYLGLYOXAL REDUCTASE-RELATED"/>
    <property type="match status" value="1"/>
</dbReference>
<evidence type="ECO:0000313" key="3">
    <source>
        <dbReference type="EMBL" id="MBC9794686.1"/>
    </source>
</evidence>
<dbReference type="InterPro" id="IPR036812">
    <property type="entry name" value="NAD(P)_OxRdtase_dom_sf"/>
</dbReference>
<dbReference type="InterPro" id="IPR023210">
    <property type="entry name" value="NADP_OxRdtase_dom"/>
</dbReference>
<dbReference type="InterPro" id="IPR020471">
    <property type="entry name" value="AKR"/>
</dbReference>
<proteinExistence type="predicted"/>
<dbReference type="GO" id="GO:0005829">
    <property type="term" value="C:cytosol"/>
    <property type="evidence" value="ECO:0007669"/>
    <property type="project" value="TreeGrafter"/>
</dbReference>
<keyword evidence="4" id="KW-1185">Reference proteome</keyword>
<dbReference type="Proteomes" id="UP000653730">
    <property type="component" value="Unassembled WGS sequence"/>
</dbReference>
<sequence length="325" mass="36631">MEYKNLGNTGLKVSSLCLGTMTFGDGADETMCHKLYTLSRDKGINFFDCANVYAKGESERILGKLIHGHRDEVVLATKAYYPTGNNINDKGLSRRHLTKELEKSLKRLNTDYIDVYYLHSFDTETPLEESLSTLNDFIRQGKVLYIGLSNFAAWQVMKAISINRLYNLAPVACIQPMYNLLKRQCESEILPMAQHEGLGVVTYSPLAGGLLTGKYLNNKEVQGRYTIGGEMTEMYQKRYMDETNDRAIKKYLKFAKENDYDPAALSIAWVKHHNTITSPIVGARNVDQLRSAISSLDIEMTPDLRNILSNFSLAPAKATDRAEEV</sequence>
<evidence type="ECO:0000313" key="4">
    <source>
        <dbReference type="Proteomes" id="UP000653730"/>
    </source>
</evidence>
<name>A0A926JNX1_9FLAO</name>
<dbReference type="CDD" id="cd19087">
    <property type="entry name" value="AKR_AKR12A1_B1_C1"/>
    <property type="match status" value="1"/>
</dbReference>
<dbReference type="InterPro" id="IPR050523">
    <property type="entry name" value="AKR_Detox_Biosynth"/>
</dbReference>
<dbReference type="PRINTS" id="PR00069">
    <property type="entry name" value="ALDKETRDTASE"/>
</dbReference>